<feature type="non-terminal residue" evidence="1">
    <location>
        <position position="1"/>
    </location>
</feature>
<feature type="non-terminal residue" evidence="1">
    <location>
        <position position="114"/>
    </location>
</feature>
<dbReference type="Proteomes" id="UP000298340">
    <property type="component" value="Unassembled WGS sequence"/>
</dbReference>
<organism evidence="1 2">
    <name type="scientific">Flavobacterium circumlabens</name>
    <dbReference type="NCBI Taxonomy" id="2133765"/>
    <lineage>
        <taxon>Bacteria</taxon>
        <taxon>Pseudomonadati</taxon>
        <taxon>Bacteroidota</taxon>
        <taxon>Flavobacteriia</taxon>
        <taxon>Flavobacteriales</taxon>
        <taxon>Flavobacteriaceae</taxon>
        <taxon>Flavobacterium</taxon>
    </lineage>
</organism>
<reference evidence="1 2" key="1">
    <citation type="journal article" date="2018" name="Syst. Appl. Microbiol.">
        <title>Flavobacterium circumlabens sp. nov. and Flavobacterium cupreum sp. nov., two psychrotrophic species isolated from Antarctic environmental samples.</title>
        <authorList>
            <person name="Kralova S."/>
            <person name="Busse H.J."/>
            <person name="Svec P."/>
            <person name="Maslanova I."/>
            <person name="Stankova E."/>
            <person name="Bartak M."/>
            <person name="Sedlacek I."/>
        </authorList>
    </citation>
    <scope>NUCLEOTIDE SEQUENCE [LARGE SCALE GENOMIC DNA]</scope>
    <source>
        <strain evidence="1 2">CCM 8828</strain>
    </source>
</reference>
<evidence type="ECO:0000313" key="1">
    <source>
        <dbReference type="EMBL" id="TEB40866.1"/>
    </source>
</evidence>
<accession>A0A4Y7U357</accession>
<comment type="caution">
    <text evidence="1">The sequence shown here is derived from an EMBL/GenBank/DDBJ whole genome shotgun (WGS) entry which is preliminary data.</text>
</comment>
<dbReference type="AlphaFoldDB" id="A0A4Y7U357"/>
<proteinExistence type="predicted"/>
<gene>
    <name evidence="1" type="ORF">D0809_28430</name>
</gene>
<name>A0A4Y7U357_9FLAO</name>
<protein>
    <submittedName>
        <fullName evidence="1">LmbE family protein</fullName>
    </submittedName>
</protein>
<sequence>IPDIIREVKVIFNVKINGVEIPFERIVVYKYNDGVKGEMYNFLDIVPEATTSILEKVLIFKDTKSKMVPVKVRAGKDDIKGNVQLELPKDWLVSPKQIPFALEKKGMEQTFYFE</sequence>
<dbReference type="EMBL" id="QWDN01000818">
    <property type="protein sequence ID" value="TEB40866.1"/>
    <property type="molecule type" value="Genomic_DNA"/>
</dbReference>
<evidence type="ECO:0000313" key="2">
    <source>
        <dbReference type="Proteomes" id="UP000298340"/>
    </source>
</evidence>